<dbReference type="EMBL" id="CM044701">
    <property type="protein sequence ID" value="KAI5681968.1"/>
    <property type="molecule type" value="Genomic_DNA"/>
</dbReference>
<proteinExistence type="predicted"/>
<comment type="caution">
    <text evidence="1">The sequence shown here is derived from an EMBL/GenBank/DDBJ whole genome shotgun (WGS) entry which is preliminary data.</text>
</comment>
<keyword evidence="2" id="KW-1185">Reference proteome</keyword>
<sequence>MNSAILQPWLPLHHQGQKKSSSRAATILHSRGLILLPKVPSNILAKVIEYCKRVVTQPSASENDVNLKAFVFALVNDDEETLFGLLVATNYLNINGLFSLSCEDVLDMSEHIHRIFSIMLDFFLRRGRKDAKGNMLTRTDHVVIPNRVVTHPPSGDNDVELKAFILELVNDNKQTLFRLLVATNYLNIKGLLSPTCEDILDMIKCKDS</sequence>
<gene>
    <name evidence="1" type="ORF">M9H77_03196</name>
</gene>
<evidence type="ECO:0000313" key="2">
    <source>
        <dbReference type="Proteomes" id="UP001060085"/>
    </source>
</evidence>
<evidence type="ECO:0000313" key="1">
    <source>
        <dbReference type="EMBL" id="KAI5681968.1"/>
    </source>
</evidence>
<dbReference type="Proteomes" id="UP001060085">
    <property type="component" value="Linkage Group LG01"/>
</dbReference>
<name>A0ACC0CAG2_CATRO</name>
<reference evidence="2" key="1">
    <citation type="journal article" date="2023" name="Nat. Plants">
        <title>Single-cell RNA sequencing provides a high-resolution roadmap for understanding the multicellular compartmentation of specialized metabolism.</title>
        <authorList>
            <person name="Sun S."/>
            <person name="Shen X."/>
            <person name="Li Y."/>
            <person name="Li Y."/>
            <person name="Wang S."/>
            <person name="Li R."/>
            <person name="Zhang H."/>
            <person name="Shen G."/>
            <person name="Guo B."/>
            <person name="Wei J."/>
            <person name="Xu J."/>
            <person name="St-Pierre B."/>
            <person name="Chen S."/>
            <person name="Sun C."/>
        </authorList>
    </citation>
    <scope>NUCLEOTIDE SEQUENCE [LARGE SCALE GENOMIC DNA]</scope>
</reference>
<protein>
    <submittedName>
        <fullName evidence="1">Uncharacterized protein</fullName>
    </submittedName>
</protein>
<accession>A0ACC0CAG2</accession>
<organism evidence="1 2">
    <name type="scientific">Catharanthus roseus</name>
    <name type="common">Madagascar periwinkle</name>
    <name type="synonym">Vinca rosea</name>
    <dbReference type="NCBI Taxonomy" id="4058"/>
    <lineage>
        <taxon>Eukaryota</taxon>
        <taxon>Viridiplantae</taxon>
        <taxon>Streptophyta</taxon>
        <taxon>Embryophyta</taxon>
        <taxon>Tracheophyta</taxon>
        <taxon>Spermatophyta</taxon>
        <taxon>Magnoliopsida</taxon>
        <taxon>eudicotyledons</taxon>
        <taxon>Gunneridae</taxon>
        <taxon>Pentapetalae</taxon>
        <taxon>asterids</taxon>
        <taxon>lamiids</taxon>
        <taxon>Gentianales</taxon>
        <taxon>Apocynaceae</taxon>
        <taxon>Rauvolfioideae</taxon>
        <taxon>Vinceae</taxon>
        <taxon>Catharanthinae</taxon>
        <taxon>Catharanthus</taxon>
    </lineage>
</organism>